<dbReference type="Proteomes" id="UP000001401">
    <property type="component" value="Chromosome"/>
</dbReference>
<dbReference type="InterPro" id="IPR023203">
    <property type="entry name" value="TTHA0068_sf"/>
</dbReference>
<name>E6TYM0_EVAC2</name>
<dbReference type="AlphaFoldDB" id="E6TYM0"/>
<evidence type="ECO:0000313" key="1">
    <source>
        <dbReference type="EMBL" id="ADU30070.1"/>
    </source>
</evidence>
<dbReference type="RefSeq" id="WP_013488406.1">
    <property type="nucleotide sequence ID" value="NC_014829.1"/>
</dbReference>
<dbReference type="eggNOG" id="COG1547">
    <property type="taxonomic scope" value="Bacteria"/>
</dbReference>
<protein>
    <recommendedName>
        <fullName evidence="3">DUF309 domain-containing protein</fullName>
    </recommendedName>
</protein>
<evidence type="ECO:0008006" key="3">
    <source>
        <dbReference type="Google" id="ProtNLM"/>
    </source>
</evidence>
<dbReference type="HOGENOM" id="CLU_133698_1_0_9"/>
<dbReference type="InterPro" id="IPR005500">
    <property type="entry name" value="DUF309"/>
</dbReference>
<proteinExistence type="predicted"/>
<sequence length="168" mass="20045">MKNYPKAYIDFLIEFHCTRDFFECHEIMEEYWKEHNENHWLGLIQLAVAIYHERQKNYSGSLRLYEKSLNHLKESETAFRQLGLDVKTLSDMTRQRILNIKNGGGYKTMNLPISDNQLVALCKEKCAQIQLTWCDNDNQSDESLVYRHKLRDRSDVIEERLKSLDKKK</sequence>
<gene>
    <name evidence="1" type="ordered locus">Bcell_1808</name>
</gene>
<accession>E6TYM0</accession>
<evidence type="ECO:0000313" key="2">
    <source>
        <dbReference type="Proteomes" id="UP000001401"/>
    </source>
</evidence>
<dbReference type="EMBL" id="CP002394">
    <property type="protein sequence ID" value="ADU30070.1"/>
    <property type="molecule type" value="Genomic_DNA"/>
</dbReference>
<reference evidence="1 2" key="1">
    <citation type="submission" date="2010-12" db="EMBL/GenBank/DDBJ databases">
        <title>Complete sequence of Bacillus cellulosilyticus DSM 2522.</title>
        <authorList>
            <consortium name="US DOE Joint Genome Institute"/>
            <person name="Lucas S."/>
            <person name="Copeland A."/>
            <person name="Lapidus A."/>
            <person name="Cheng J.-F."/>
            <person name="Bruce D."/>
            <person name="Goodwin L."/>
            <person name="Pitluck S."/>
            <person name="Chertkov O."/>
            <person name="Detter J.C."/>
            <person name="Han C."/>
            <person name="Tapia R."/>
            <person name="Land M."/>
            <person name="Hauser L."/>
            <person name="Jeffries C."/>
            <person name="Kyrpides N."/>
            <person name="Ivanova N."/>
            <person name="Mikhailova N."/>
            <person name="Brumm P."/>
            <person name="Mead D."/>
            <person name="Woyke T."/>
        </authorList>
    </citation>
    <scope>NUCLEOTIDE SEQUENCE [LARGE SCALE GENOMIC DNA]</scope>
    <source>
        <strain evidence="2">ATCC 21833 / DSM 2522 / FERM P-1141 / JCM 9156 / N-4</strain>
    </source>
</reference>
<dbReference type="PANTHER" id="PTHR34796">
    <property type="entry name" value="EXPRESSED PROTEIN"/>
    <property type="match status" value="1"/>
</dbReference>
<dbReference type="STRING" id="649639.Bcell_1808"/>
<organism evidence="1 2">
    <name type="scientific">Evansella cellulosilytica (strain ATCC 21833 / DSM 2522 / FERM P-1141 / JCM 9156 / N-4)</name>
    <name type="common">Bacillus cellulosilyticus</name>
    <dbReference type="NCBI Taxonomy" id="649639"/>
    <lineage>
        <taxon>Bacteria</taxon>
        <taxon>Bacillati</taxon>
        <taxon>Bacillota</taxon>
        <taxon>Bacilli</taxon>
        <taxon>Bacillales</taxon>
        <taxon>Bacillaceae</taxon>
        <taxon>Evansella</taxon>
    </lineage>
</organism>
<dbReference type="SUPFAM" id="SSF140663">
    <property type="entry name" value="TTHA0068-like"/>
    <property type="match status" value="1"/>
</dbReference>
<keyword evidence="2" id="KW-1185">Reference proteome</keyword>
<dbReference type="KEGG" id="bco:Bcell_1808"/>
<dbReference type="Pfam" id="PF03745">
    <property type="entry name" value="DUF309"/>
    <property type="match status" value="1"/>
</dbReference>
<dbReference type="Gene3D" id="1.10.3450.10">
    <property type="entry name" value="TTHA0068-like"/>
    <property type="match status" value="1"/>
</dbReference>
<dbReference type="OrthoDB" id="165483at2"/>
<dbReference type="PANTHER" id="PTHR34796:SF1">
    <property type="entry name" value="EXPRESSED PROTEIN"/>
    <property type="match status" value="1"/>
</dbReference>